<evidence type="ECO:0000313" key="4">
    <source>
        <dbReference type="Proteomes" id="UP001201812"/>
    </source>
</evidence>
<dbReference type="PANTHER" id="PTHR45985">
    <property type="match status" value="1"/>
</dbReference>
<evidence type="ECO:0000313" key="3">
    <source>
        <dbReference type="EMBL" id="KAI1709312.1"/>
    </source>
</evidence>
<dbReference type="Gene3D" id="3.20.20.370">
    <property type="entry name" value="Glycoside hydrolase/deacetylase"/>
    <property type="match status" value="1"/>
</dbReference>
<dbReference type="InterPro" id="IPR002509">
    <property type="entry name" value="NODB_dom"/>
</dbReference>
<dbReference type="Pfam" id="PF01522">
    <property type="entry name" value="Polysacc_deac_1"/>
    <property type="match status" value="1"/>
</dbReference>
<dbReference type="Pfam" id="PF01683">
    <property type="entry name" value="EB"/>
    <property type="match status" value="1"/>
</dbReference>
<proteinExistence type="predicted"/>
<dbReference type="PANTHER" id="PTHR45985:SF11">
    <property type="entry name" value="EGF-LIKE DOMAIN-CONTAINING PROTEIN"/>
    <property type="match status" value="1"/>
</dbReference>
<feature type="domain" description="NodB homology" evidence="1">
    <location>
        <begin position="178"/>
        <end position="286"/>
    </location>
</feature>
<dbReference type="EMBL" id="JAKKPZ010000031">
    <property type="protein sequence ID" value="KAI1709312.1"/>
    <property type="molecule type" value="Genomic_DNA"/>
</dbReference>
<dbReference type="GO" id="GO:0005975">
    <property type="term" value="P:carbohydrate metabolic process"/>
    <property type="evidence" value="ECO:0007669"/>
    <property type="project" value="InterPro"/>
</dbReference>
<feature type="domain" description="EB" evidence="2">
    <location>
        <begin position="55"/>
        <end position="113"/>
    </location>
</feature>
<gene>
    <name evidence="3" type="ORF">DdX_11384</name>
</gene>
<dbReference type="InterPro" id="IPR011330">
    <property type="entry name" value="Glyco_hydro/deAcase_b/a-brl"/>
</dbReference>
<evidence type="ECO:0000259" key="1">
    <source>
        <dbReference type="Pfam" id="PF01522"/>
    </source>
</evidence>
<protein>
    <submittedName>
        <fullName evidence="3">EB module domain-containing protein</fullName>
    </submittedName>
</protein>
<accession>A0AAD4R4G1</accession>
<reference evidence="3" key="1">
    <citation type="submission" date="2022-01" db="EMBL/GenBank/DDBJ databases">
        <title>Genome Sequence Resource for Two Populations of Ditylenchus destructor, the Migratory Endoparasitic Phytonematode.</title>
        <authorList>
            <person name="Zhang H."/>
            <person name="Lin R."/>
            <person name="Xie B."/>
        </authorList>
    </citation>
    <scope>NUCLEOTIDE SEQUENCE</scope>
    <source>
        <strain evidence="3">BazhouSP</strain>
    </source>
</reference>
<dbReference type="Proteomes" id="UP001201812">
    <property type="component" value="Unassembled WGS sequence"/>
</dbReference>
<dbReference type="AlphaFoldDB" id="A0AAD4R4G1"/>
<organism evidence="3 4">
    <name type="scientific">Ditylenchus destructor</name>
    <dbReference type="NCBI Taxonomy" id="166010"/>
    <lineage>
        <taxon>Eukaryota</taxon>
        <taxon>Metazoa</taxon>
        <taxon>Ecdysozoa</taxon>
        <taxon>Nematoda</taxon>
        <taxon>Chromadorea</taxon>
        <taxon>Rhabditida</taxon>
        <taxon>Tylenchina</taxon>
        <taxon>Tylenchomorpha</taxon>
        <taxon>Sphaerularioidea</taxon>
        <taxon>Anguinidae</taxon>
        <taxon>Anguininae</taxon>
        <taxon>Ditylenchus</taxon>
    </lineage>
</organism>
<name>A0AAD4R4G1_9BILA</name>
<dbReference type="SUPFAM" id="SSF88713">
    <property type="entry name" value="Glycoside hydrolase/deacetylase"/>
    <property type="match status" value="1"/>
</dbReference>
<comment type="caution">
    <text evidence="3">The sequence shown here is derived from an EMBL/GenBank/DDBJ whole genome shotgun (WGS) entry which is preliminary data.</text>
</comment>
<keyword evidence="4" id="KW-1185">Reference proteome</keyword>
<dbReference type="GO" id="GO:0016810">
    <property type="term" value="F:hydrolase activity, acting on carbon-nitrogen (but not peptide) bonds"/>
    <property type="evidence" value="ECO:0007669"/>
    <property type="project" value="InterPro"/>
</dbReference>
<evidence type="ECO:0000259" key="2">
    <source>
        <dbReference type="Pfam" id="PF01683"/>
    </source>
</evidence>
<dbReference type="InterPro" id="IPR006149">
    <property type="entry name" value="EB_dom"/>
</dbReference>
<sequence>MFFVILKTFVVDIYRSSASAEISNHNVARPGESCRNSELCVGGSICDSGQRMCICAAAHEPLNGVCVLKEALLRMRPGQACRVTNECVNGAVCLADSGICQCDELHHEENGLCYSNAAKNKKSGSNFFHSIPTNEPKRIAEPCPLSEDSYKCSLPHCFCSKDGRSPPASMPPTSIPQFIVLSFDDAVNGRTMRDYRALFERPQIFNPNGAPVKATFFISHEWTNYNDVQWIADGGHEIASNSISHESLERSNLSRWMAEMDGQRQILASFGNVDEMNIVGMRAPQLGMGADDQFEMMERTGFLYDNTMSVNPGAMPYWPQTLDYRLSWHCENNNCPRSSFPGIWEIPMNQFHGTGSKRSAMIRGALELNSSVDEIEQVLRKNFERSYYTNRAPYILSLNADFLQLGGDRGMRALTRFLTSLQNRPDIYFLTLRGLVKWLQDPVPLERMQDFKDSSERSSNSSRFSSYDYYTKHEIRQCEKPNKCVYATPFLSSGEHQFLTCDPCPSMFPWVDNPLGRII</sequence>
<dbReference type="InterPro" id="IPR052740">
    <property type="entry name" value="CE4"/>
</dbReference>